<evidence type="ECO:0000313" key="2">
    <source>
        <dbReference type="EMBL" id="CAE8650763.1"/>
    </source>
</evidence>
<sequence>VLSHLPETGWRIKSSIDEKPPPVRLALYLGPGGLCALLLAAFIAASNAVCVEECIRVGDSLKDRLLECMDHCE</sequence>
<feature type="transmembrane region" description="Helical" evidence="1">
    <location>
        <begin position="25"/>
        <end position="45"/>
    </location>
</feature>
<name>A0A813IHA2_POLGL</name>
<keyword evidence="1" id="KW-0472">Membrane</keyword>
<reference evidence="2" key="1">
    <citation type="submission" date="2021-02" db="EMBL/GenBank/DDBJ databases">
        <authorList>
            <person name="Dougan E. K."/>
            <person name="Rhodes N."/>
            <person name="Thang M."/>
            <person name="Chan C."/>
        </authorList>
    </citation>
    <scope>NUCLEOTIDE SEQUENCE</scope>
</reference>
<organism evidence="2 3">
    <name type="scientific">Polarella glacialis</name>
    <name type="common">Dinoflagellate</name>
    <dbReference type="NCBI Taxonomy" id="89957"/>
    <lineage>
        <taxon>Eukaryota</taxon>
        <taxon>Sar</taxon>
        <taxon>Alveolata</taxon>
        <taxon>Dinophyceae</taxon>
        <taxon>Suessiales</taxon>
        <taxon>Suessiaceae</taxon>
        <taxon>Polarella</taxon>
    </lineage>
</organism>
<dbReference type="AlphaFoldDB" id="A0A813IHA2"/>
<comment type="caution">
    <text evidence="2">The sequence shown here is derived from an EMBL/GenBank/DDBJ whole genome shotgun (WGS) entry which is preliminary data.</text>
</comment>
<feature type="non-terminal residue" evidence="2">
    <location>
        <position position="1"/>
    </location>
</feature>
<dbReference type="Proteomes" id="UP000626109">
    <property type="component" value="Unassembled WGS sequence"/>
</dbReference>
<feature type="non-terminal residue" evidence="2">
    <location>
        <position position="73"/>
    </location>
</feature>
<dbReference type="EMBL" id="CAJNNW010009170">
    <property type="protein sequence ID" value="CAE8650763.1"/>
    <property type="molecule type" value="Genomic_DNA"/>
</dbReference>
<keyword evidence="1" id="KW-1133">Transmembrane helix</keyword>
<gene>
    <name evidence="2" type="ORF">PGLA2088_LOCUS8555</name>
</gene>
<accession>A0A813IHA2</accession>
<evidence type="ECO:0000256" key="1">
    <source>
        <dbReference type="SAM" id="Phobius"/>
    </source>
</evidence>
<proteinExistence type="predicted"/>
<evidence type="ECO:0000313" key="3">
    <source>
        <dbReference type="Proteomes" id="UP000626109"/>
    </source>
</evidence>
<keyword evidence="1" id="KW-0812">Transmembrane</keyword>
<protein>
    <submittedName>
        <fullName evidence="2">Uncharacterized protein</fullName>
    </submittedName>
</protein>